<keyword evidence="2 5" id="KW-0812">Transmembrane</keyword>
<feature type="transmembrane region" description="Helical" evidence="5">
    <location>
        <begin position="108"/>
        <end position="126"/>
    </location>
</feature>
<proteinExistence type="predicted"/>
<evidence type="ECO:0000256" key="3">
    <source>
        <dbReference type="ARBA" id="ARBA00022989"/>
    </source>
</evidence>
<evidence type="ECO:0000259" key="6">
    <source>
        <dbReference type="PROSITE" id="PS50850"/>
    </source>
</evidence>
<protein>
    <submittedName>
        <fullName evidence="7">Putative MFS family arabinose efflux permease</fullName>
    </submittedName>
</protein>
<feature type="transmembrane region" description="Helical" evidence="5">
    <location>
        <begin position="270"/>
        <end position="289"/>
    </location>
</feature>
<dbReference type="InterPro" id="IPR020846">
    <property type="entry name" value="MFS_dom"/>
</dbReference>
<reference evidence="7 8" key="1">
    <citation type="submission" date="2020-08" db="EMBL/GenBank/DDBJ databases">
        <title>Sequencing the genomes of 1000 actinobacteria strains.</title>
        <authorList>
            <person name="Klenk H.-P."/>
        </authorList>
    </citation>
    <scope>NUCLEOTIDE SEQUENCE [LARGE SCALE GENOMIC DNA]</scope>
    <source>
        <strain evidence="7 8">DSM 45507</strain>
    </source>
</reference>
<keyword evidence="4 5" id="KW-0472">Membrane</keyword>
<dbReference type="Gene3D" id="1.20.1250.20">
    <property type="entry name" value="MFS general substrate transporter like domains"/>
    <property type="match status" value="1"/>
</dbReference>
<dbReference type="Proteomes" id="UP000579153">
    <property type="component" value="Unassembled WGS sequence"/>
</dbReference>
<dbReference type="EMBL" id="JACHMB010000001">
    <property type="protein sequence ID" value="MBB5781436.1"/>
    <property type="molecule type" value="Genomic_DNA"/>
</dbReference>
<evidence type="ECO:0000256" key="1">
    <source>
        <dbReference type="ARBA" id="ARBA00004651"/>
    </source>
</evidence>
<feature type="transmembrane region" description="Helical" evidence="5">
    <location>
        <begin position="357"/>
        <end position="377"/>
    </location>
</feature>
<dbReference type="Pfam" id="PF07690">
    <property type="entry name" value="MFS_1"/>
    <property type="match status" value="1"/>
</dbReference>
<dbReference type="AlphaFoldDB" id="A0A7W9LF14"/>
<feature type="domain" description="Major facilitator superfamily (MFS) profile" evidence="6">
    <location>
        <begin position="13"/>
        <end position="383"/>
    </location>
</feature>
<dbReference type="InterPro" id="IPR052714">
    <property type="entry name" value="MFS_Exporter"/>
</dbReference>
<evidence type="ECO:0000256" key="4">
    <source>
        <dbReference type="ARBA" id="ARBA00023136"/>
    </source>
</evidence>
<evidence type="ECO:0000256" key="5">
    <source>
        <dbReference type="SAM" id="Phobius"/>
    </source>
</evidence>
<accession>A0A7W9LF14</accession>
<keyword evidence="3 5" id="KW-1133">Transmembrane helix</keyword>
<name>A0A7W9LF14_9ACTN</name>
<feature type="transmembrane region" description="Helical" evidence="5">
    <location>
        <begin position="208"/>
        <end position="233"/>
    </location>
</feature>
<dbReference type="PANTHER" id="PTHR23531:SF1">
    <property type="entry name" value="QUINOLENE RESISTANCE PROTEIN NORA"/>
    <property type="match status" value="1"/>
</dbReference>
<feature type="transmembrane region" description="Helical" evidence="5">
    <location>
        <begin position="239"/>
        <end position="258"/>
    </location>
</feature>
<dbReference type="InterPro" id="IPR036259">
    <property type="entry name" value="MFS_trans_sf"/>
</dbReference>
<feature type="transmembrane region" description="Helical" evidence="5">
    <location>
        <begin position="51"/>
        <end position="71"/>
    </location>
</feature>
<evidence type="ECO:0000313" key="7">
    <source>
        <dbReference type="EMBL" id="MBB5781436.1"/>
    </source>
</evidence>
<dbReference type="PANTHER" id="PTHR23531">
    <property type="entry name" value="QUINOLENE RESISTANCE PROTEIN NORA"/>
    <property type="match status" value="1"/>
</dbReference>
<keyword evidence="8" id="KW-1185">Reference proteome</keyword>
<feature type="transmembrane region" description="Helical" evidence="5">
    <location>
        <begin position="15"/>
        <end position="39"/>
    </location>
</feature>
<dbReference type="GO" id="GO:0005886">
    <property type="term" value="C:plasma membrane"/>
    <property type="evidence" value="ECO:0007669"/>
    <property type="project" value="UniProtKB-SubCell"/>
</dbReference>
<evidence type="ECO:0000256" key="2">
    <source>
        <dbReference type="ARBA" id="ARBA00022692"/>
    </source>
</evidence>
<dbReference type="GO" id="GO:0022857">
    <property type="term" value="F:transmembrane transporter activity"/>
    <property type="evidence" value="ECO:0007669"/>
    <property type="project" value="InterPro"/>
</dbReference>
<feature type="transmembrane region" description="Helical" evidence="5">
    <location>
        <begin position="138"/>
        <end position="159"/>
    </location>
</feature>
<dbReference type="RefSeq" id="WP_221519742.1">
    <property type="nucleotide sequence ID" value="NZ_JACHMB010000001.1"/>
</dbReference>
<feature type="transmembrane region" description="Helical" evidence="5">
    <location>
        <begin position="295"/>
        <end position="319"/>
    </location>
</feature>
<feature type="transmembrane region" description="Helical" evidence="5">
    <location>
        <begin position="165"/>
        <end position="187"/>
    </location>
</feature>
<dbReference type="PROSITE" id="PS50850">
    <property type="entry name" value="MFS"/>
    <property type="match status" value="1"/>
</dbReference>
<gene>
    <name evidence="7" type="ORF">HD596_008192</name>
</gene>
<comment type="caution">
    <text evidence="7">The sequence shown here is derived from an EMBL/GenBank/DDBJ whole genome shotgun (WGS) entry which is preliminary data.</text>
</comment>
<dbReference type="InterPro" id="IPR011701">
    <property type="entry name" value="MFS"/>
</dbReference>
<feature type="transmembrane region" description="Helical" evidence="5">
    <location>
        <begin position="331"/>
        <end position="351"/>
    </location>
</feature>
<sequence>MLRTGTRPLLSRPMVLLGVTSLASMTSFYLLVPIVPLYAASGGSGETGAGLSTGVTMLATVLMELVMPALLARYGYRAGMALGVLLLGLPPALLVLSSALPMVLATSLARGAGLAIVVVVGPAMVAELAPAQRRGEALGAYGVAVGIPAILGLPTGLWLVPLIGYGPVFLAGTGLALLALIGIPGLPARAAPVEQHGGVLRALRHAGLARPAVVFAAITTAAGVLLTFLPLAVPAGSPGTAATALLAHSCAMPLARWAAGRYGDRHGQSVLLVPAVIAAVVGMAGIVWLDNPYAVIAGAALFGAGFGAAQNVTLVLMLARSPSSAFGRVSALWNLAYDGGMGIGAVGFGLVAGPAGYPAGFALIAAVLALALLPSWLDTRSERKPTNER</sequence>
<dbReference type="SUPFAM" id="SSF103473">
    <property type="entry name" value="MFS general substrate transporter"/>
    <property type="match status" value="1"/>
</dbReference>
<evidence type="ECO:0000313" key="8">
    <source>
        <dbReference type="Proteomes" id="UP000579153"/>
    </source>
</evidence>
<organism evidence="7 8">
    <name type="scientific">Nonomuraea jabiensis</name>
    <dbReference type="NCBI Taxonomy" id="882448"/>
    <lineage>
        <taxon>Bacteria</taxon>
        <taxon>Bacillati</taxon>
        <taxon>Actinomycetota</taxon>
        <taxon>Actinomycetes</taxon>
        <taxon>Streptosporangiales</taxon>
        <taxon>Streptosporangiaceae</taxon>
        <taxon>Nonomuraea</taxon>
    </lineage>
</organism>
<comment type="subcellular location">
    <subcellularLocation>
        <location evidence="1">Cell membrane</location>
        <topology evidence="1">Multi-pass membrane protein</topology>
    </subcellularLocation>
</comment>
<feature type="transmembrane region" description="Helical" evidence="5">
    <location>
        <begin position="78"/>
        <end position="96"/>
    </location>
</feature>